<reference evidence="6 7" key="1">
    <citation type="submission" date="2015-09" db="EMBL/GenBank/DDBJ databases">
        <authorList>
            <consortium name="Swine Surveillance"/>
        </authorList>
    </citation>
    <scope>NUCLEOTIDE SEQUENCE [LARGE SCALE GENOMIC DNA]</scope>
    <source>
        <strain evidence="6 7">CECT 7557</strain>
    </source>
</reference>
<dbReference type="PROSITE" id="PS00070">
    <property type="entry name" value="ALDEHYDE_DEHYDR_CYS"/>
    <property type="match status" value="1"/>
</dbReference>
<dbReference type="InterPro" id="IPR015590">
    <property type="entry name" value="Aldehyde_DH_dom"/>
</dbReference>
<dbReference type="InterPro" id="IPR016162">
    <property type="entry name" value="Ald_DH_N"/>
</dbReference>
<dbReference type="InterPro" id="IPR016161">
    <property type="entry name" value="Ald_DH/histidinol_DH"/>
</dbReference>
<dbReference type="EMBL" id="CYSD01000015">
    <property type="protein sequence ID" value="CUH76890.1"/>
    <property type="molecule type" value="Genomic_DNA"/>
</dbReference>
<dbReference type="SUPFAM" id="SSF53720">
    <property type="entry name" value="ALDH-like"/>
    <property type="match status" value="1"/>
</dbReference>
<dbReference type="InterPro" id="IPR029510">
    <property type="entry name" value="Ald_DH_CS_GLU"/>
</dbReference>
<dbReference type="PANTHER" id="PTHR43111">
    <property type="entry name" value="ALDEHYDE DEHYDROGENASE B-RELATED"/>
    <property type="match status" value="1"/>
</dbReference>
<dbReference type="Proteomes" id="UP000052022">
    <property type="component" value="Unassembled WGS sequence"/>
</dbReference>
<comment type="similarity">
    <text evidence="1 4">Belongs to the aldehyde dehydrogenase family.</text>
</comment>
<dbReference type="Gene3D" id="3.40.309.10">
    <property type="entry name" value="Aldehyde Dehydrogenase, Chain A, domain 2"/>
    <property type="match status" value="1"/>
</dbReference>
<dbReference type="Gene3D" id="3.40.605.10">
    <property type="entry name" value="Aldehyde Dehydrogenase, Chain A, domain 1"/>
    <property type="match status" value="1"/>
</dbReference>
<dbReference type="Pfam" id="PF00171">
    <property type="entry name" value="Aldedh"/>
    <property type="match status" value="1"/>
</dbReference>
<feature type="active site" evidence="3">
    <location>
        <position position="262"/>
    </location>
</feature>
<protein>
    <submittedName>
        <fullName evidence="6">Acetaldehyde dehydrogenase 2</fullName>
        <ecNumber evidence="6">1.2.1.3</ecNumber>
    </submittedName>
</protein>
<dbReference type="RefSeq" id="WP_058289227.1">
    <property type="nucleotide sequence ID" value="NZ_CYSD01000015.1"/>
</dbReference>
<evidence type="ECO:0000256" key="4">
    <source>
        <dbReference type="RuleBase" id="RU003345"/>
    </source>
</evidence>
<dbReference type="InterPro" id="IPR016163">
    <property type="entry name" value="Ald_DH_C"/>
</dbReference>
<accession>A0A0P1GNL0</accession>
<evidence type="ECO:0000259" key="5">
    <source>
        <dbReference type="Pfam" id="PF00171"/>
    </source>
</evidence>
<dbReference type="CDD" id="cd07559">
    <property type="entry name" value="ALDH_ACDHII_AcoD-like"/>
    <property type="match status" value="1"/>
</dbReference>
<evidence type="ECO:0000313" key="6">
    <source>
        <dbReference type="EMBL" id="CUH76890.1"/>
    </source>
</evidence>
<dbReference type="EC" id="1.2.1.3" evidence="6"/>
<name>A0A0P1GNL0_9RHOB</name>
<dbReference type="OrthoDB" id="9812625at2"/>
<dbReference type="FunFam" id="3.40.309.10:FF:000012">
    <property type="entry name" value="Betaine aldehyde dehydrogenase"/>
    <property type="match status" value="1"/>
</dbReference>
<dbReference type="AlphaFoldDB" id="A0A0P1GNL0"/>
<keyword evidence="2 4" id="KW-0560">Oxidoreductase</keyword>
<proteinExistence type="inferred from homology"/>
<dbReference type="FunFam" id="3.40.605.10:FF:000001">
    <property type="entry name" value="Aldehyde dehydrogenase 1"/>
    <property type="match status" value="1"/>
</dbReference>
<sequence>MNEMTQLDATFTSPFKERYDNFIGGTFVAPVGGEYFDNITPISGAKVCEVARSGAADVELALDAAHAAKDAWGALPAAERANVLLKVADRLEENLDVLAKAETWDNGKPIRETTAADIPLSIDHFRYFAGVLRGQEGSMSEIDADTIAYHFHEPLGVVGQIIPWNFSILMAAWKLAPAIAAGNCVVLKPAEQTPAAIMVMAEIIADLLPAGVLNIVNGYGAEVGAPLAQSPRIAKIAFTGSTQTGKMIMRYATENLIPVTLELGGKSPNIFFSDVMAEDDAFFDKAIEGFVLFAFNQGEVCTCPSRALIQEDIYEAFIERAIARVKAIKQGDPRLMETMVGAQASQEQQDKILSYLQIGVEEGAEVLAGGAAAPMEGDLSNGFYIQPTILKGHNKMRVFQEEIFGPVVSVTTFKTEEEALQIANDSMYGLGAGVWSRDANRCYRFGREIEAGRVWVNNYHAYPAHAAFGGYKQSGIGRETHKMMLDHYQQTKNMLVSYNPNKLGFF</sequence>
<gene>
    <name evidence="6" type="primary">acoD</name>
    <name evidence="6" type="ORF">TRM7557_01114</name>
</gene>
<dbReference type="GO" id="GO:0004029">
    <property type="term" value="F:aldehyde dehydrogenase (NAD+) activity"/>
    <property type="evidence" value="ECO:0007669"/>
    <property type="project" value="UniProtKB-EC"/>
</dbReference>
<dbReference type="InterPro" id="IPR016160">
    <property type="entry name" value="Ald_DH_CS_CYS"/>
</dbReference>
<keyword evidence="7" id="KW-1185">Reference proteome</keyword>
<feature type="domain" description="Aldehyde dehydrogenase" evidence="5">
    <location>
        <begin position="32"/>
        <end position="493"/>
    </location>
</feature>
<evidence type="ECO:0000256" key="2">
    <source>
        <dbReference type="ARBA" id="ARBA00023002"/>
    </source>
</evidence>
<organism evidence="6 7">
    <name type="scientific">Tritonibacter multivorans</name>
    <dbReference type="NCBI Taxonomy" id="928856"/>
    <lineage>
        <taxon>Bacteria</taxon>
        <taxon>Pseudomonadati</taxon>
        <taxon>Pseudomonadota</taxon>
        <taxon>Alphaproteobacteria</taxon>
        <taxon>Rhodobacterales</taxon>
        <taxon>Paracoccaceae</taxon>
        <taxon>Tritonibacter</taxon>
    </lineage>
</organism>
<evidence type="ECO:0000313" key="7">
    <source>
        <dbReference type="Proteomes" id="UP000052022"/>
    </source>
</evidence>
<evidence type="ECO:0000256" key="1">
    <source>
        <dbReference type="ARBA" id="ARBA00009986"/>
    </source>
</evidence>
<evidence type="ECO:0000256" key="3">
    <source>
        <dbReference type="PROSITE-ProRule" id="PRU10007"/>
    </source>
</evidence>
<dbReference type="PANTHER" id="PTHR43111:SF1">
    <property type="entry name" value="ALDEHYDE DEHYDROGENASE B-RELATED"/>
    <property type="match status" value="1"/>
</dbReference>
<dbReference type="STRING" id="928856.SAMN04488049_10694"/>
<dbReference type="PROSITE" id="PS00687">
    <property type="entry name" value="ALDEHYDE_DEHYDR_GLU"/>
    <property type="match status" value="1"/>
</dbReference>